<evidence type="ECO:0000313" key="9">
    <source>
        <dbReference type="EMBL" id="KAG5650874.1"/>
    </source>
</evidence>
<dbReference type="AlphaFoldDB" id="A0A9P7GHV8"/>
<dbReference type="PANTHER" id="PTHR46300:SF7">
    <property type="entry name" value="P450, PUTATIVE (EUROFUNG)-RELATED"/>
    <property type="match status" value="1"/>
</dbReference>
<keyword evidence="10" id="KW-1185">Reference proteome</keyword>
<dbReference type="OrthoDB" id="2789670at2759"/>
<keyword evidence="6" id="KW-0560">Oxidoreductase</keyword>
<proteinExistence type="inferred from homology"/>
<dbReference type="InterPro" id="IPR002401">
    <property type="entry name" value="Cyt_P450_E_grp-I"/>
</dbReference>
<reference evidence="9" key="2">
    <citation type="submission" date="2021-10" db="EMBL/GenBank/DDBJ databases">
        <title>Phylogenomics reveals ancestral predisposition of the termite-cultivated fungus Termitomyces towards a domesticated lifestyle.</title>
        <authorList>
            <person name="Auxier B."/>
            <person name="Grum-Grzhimaylo A."/>
            <person name="Cardenas M.E."/>
            <person name="Lodge J.D."/>
            <person name="Laessoe T."/>
            <person name="Pedersen O."/>
            <person name="Smith M.E."/>
            <person name="Kuyper T.W."/>
            <person name="Franco-Molano E.A."/>
            <person name="Baroni T.J."/>
            <person name="Aanen D.K."/>
        </authorList>
    </citation>
    <scope>NUCLEOTIDE SEQUENCE</scope>
    <source>
        <strain evidence="9">D49</strain>
    </source>
</reference>
<name>A0A9P7GHV8_9AGAR</name>
<dbReference type="GO" id="GO:0004497">
    <property type="term" value="F:monooxygenase activity"/>
    <property type="evidence" value="ECO:0007669"/>
    <property type="project" value="UniProtKB-KW"/>
</dbReference>
<dbReference type="GO" id="GO:0005506">
    <property type="term" value="F:iron ion binding"/>
    <property type="evidence" value="ECO:0007669"/>
    <property type="project" value="InterPro"/>
</dbReference>
<evidence type="ECO:0000256" key="8">
    <source>
        <dbReference type="ARBA" id="ARBA00023033"/>
    </source>
</evidence>
<evidence type="ECO:0000256" key="1">
    <source>
        <dbReference type="ARBA" id="ARBA00001971"/>
    </source>
</evidence>
<evidence type="ECO:0008006" key="11">
    <source>
        <dbReference type="Google" id="ProtNLM"/>
    </source>
</evidence>
<accession>A0A9P7GHV8</accession>
<comment type="cofactor">
    <cofactor evidence="1">
        <name>heme</name>
        <dbReference type="ChEBI" id="CHEBI:30413"/>
    </cofactor>
</comment>
<protein>
    <recommendedName>
        <fullName evidence="11">Cytochrome P450</fullName>
    </recommendedName>
</protein>
<keyword evidence="5" id="KW-0479">Metal-binding</keyword>
<comment type="similarity">
    <text evidence="3">Belongs to the cytochrome P450 family.</text>
</comment>
<dbReference type="GO" id="GO:0016705">
    <property type="term" value="F:oxidoreductase activity, acting on paired donors, with incorporation or reduction of molecular oxygen"/>
    <property type="evidence" value="ECO:0007669"/>
    <property type="project" value="InterPro"/>
</dbReference>
<evidence type="ECO:0000313" key="10">
    <source>
        <dbReference type="Proteomes" id="UP000717328"/>
    </source>
</evidence>
<organism evidence="9 10">
    <name type="scientific">Sphagnurus paluster</name>
    <dbReference type="NCBI Taxonomy" id="117069"/>
    <lineage>
        <taxon>Eukaryota</taxon>
        <taxon>Fungi</taxon>
        <taxon>Dikarya</taxon>
        <taxon>Basidiomycota</taxon>
        <taxon>Agaricomycotina</taxon>
        <taxon>Agaricomycetes</taxon>
        <taxon>Agaricomycetidae</taxon>
        <taxon>Agaricales</taxon>
        <taxon>Tricholomatineae</taxon>
        <taxon>Lyophyllaceae</taxon>
        <taxon>Sphagnurus</taxon>
    </lineage>
</organism>
<dbReference type="InterPro" id="IPR001128">
    <property type="entry name" value="Cyt_P450"/>
</dbReference>
<dbReference type="InterPro" id="IPR036396">
    <property type="entry name" value="Cyt_P450_sf"/>
</dbReference>
<reference evidence="9" key="1">
    <citation type="submission" date="2021-02" db="EMBL/GenBank/DDBJ databases">
        <authorList>
            <person name="Nieuwenhuis M."/>
            <person name="Van De Peppel L.J.J."/>
        </authorList>
    </citation>
    <scope>NUCLEOTIDE SEQUENCE</scope>
    <source>
        <strain evidence="9">D49</strain>
    </source>
</reference>
<evidence type="ECO:0000256" key="5">
    <source>
        <dbReference type="ARBA" id="ARBA00022723"/>
    </source>
</evidence>
<sequence length="250" mass="28312">MPVLRRQHRRQMHQQFRPDLITRFEPHELKAVHGLLRRLLDNPDGLQEKLRLMAGEVIITTAYGLQIQEKDDPYVTISHRAFESLNVASVPGAFLVDFLPILKYVPNWMPFASFKRRAKEWRELVLATVDPPFQATMRAIESGNFIPSFVSYSLENLDETGNELKDQKDVIKATAAAMYSAGLETIVSIIASCILGFLSNPEALRKARHEIDSIVGTERLPTFNDRDALPYITAVAKEALRWEDAAPLGK</sequence>
<dbReference type="GO" id="GO:0020037">
    <property type="term" value="F:heme binding"/>
    <property type="evidence" value="ECO:0007669"/>
    <property type="project" value="InterPro"/>
</dbReference>
<dbReference type="Pfam" id="PF00067">
    <property type="entry name" value="p450"/>
    <property type="match status" value="1"/>
</dbReference>
<comment type="pathway">
    <text evidence="2">Secondary metabolite biosynthesis.</text>
</comment>
<comment type="caution">
    <text evidence="9">The sequence shown here is derived from an EMBL/GenBank/DDBJ whole genome shotgun (WGS) entry which is preliminary data.</text>
</comment>
<gene>
    <name evidence="9" type="ORF">H0H81_010674</name>
</gene>
<dbReference type="PANTHER" id="PTHR46300">
    <property type="entry name" value="P450, PUTATIVE (EUROFUNG)-RELATED-RELATED"/>
    <property type="match status" value="1"/>
</dbReference>
<dbReference type="PRINTS" id="PR00463">
    <property type="entry name" value="EP450I"/>
</dbReference>
<evidence type="ECO:0000256" key="2">
    <source>
        <dbReference type="ARBA" id="ARBA00005179"/>
    </source>
</evidence>
<dbReference type="Gene3D" id="1.10.630.10">
    <property type="entry name" value="Cytochrome P450"/>
    <property type="match status" value="1"/>
</dbReference>
<keyword evidence="7" id="KW-0408">Iron</keyword>
<evidence type="ECO:0000256" key="7">
    <source>
        <dbReference type="ARBA" id="ARBA00023004"/>
    </source>
</evidence>
<dbReference type="EMBL" id="JABCKI010000344">
    <property type="protein sequence ID" value="KAG5650874.1"/>
    <property type="molecule type" value="Genomic_DNA"/>
</dbReference>
<keyword evidence="4" id="KW-0349">Heme</keyword>
<evidence type="ECO:0000256" key="4">
    <source>
        <dbReference type="ARBA" id="ARBA00022617"/>
    </source>
</evidence>
<dbReference type="SUPFAM" id="SSF48264">
    <property type="entry name" value="Cytochrome P450"/>
    <property type="match status" value="1"/>
</dbReference>
<keyword evidence="8" id="KW-0503">Monooxygenase</keyword>
<evidence type="ECO:0000256" key="6">
    <source>
        <dbReference type="ARBA" id="ARBA00023002"/>
    </source>
</evidence>
<evidence type="ECO:0000256" key="3">
    <source>
        <dbReference type="ARBA" id="ARBA00010617"/>
    </source>
</evidence>
<dbReference type="Proteomes" id="UP000717328">
    <property type="component" value="Unassembled WGS sequence"/>
</dbReference>
<dbReference type="InterPro" id="IPR050364">
    <property type="entry name" value="Cytochrome_P450_fung"/>
</dbReference>